<dbReference type="AlphaFoldDB" id="A0A4Z2G6F9"/>
<organism evidence="2 3">
    <name type="scientific">Liparis tanakae</name>
    <name type="common">Tanaka's snailfish</name>
    <dbReference type="NCBI Taxonomy" id="230148"/>
    <lineage>
        <taxon>Eukaryota</taxon>
        <taxon>Metazoa</taxon>
        <taxon>Chordata</taxon>
        <taxon>Craniata</taxon>
        <taxon>Vertebrata</taxon>
        <taxon>Euteleostomi</taxon>
        <taxon>Actinopterygii</taxon>
        <taxon>Neopterygii</taxon>
        <taxon>Teleostei</taxon>
        <taxon>Neoteleostei</taxon>
        <taxon>Acanthomorphata</taxon>
        <taxon>Eupercaria</taxon>
        <taxon>Perciformes</taxon>
        <taxon>Cottioidei</taxon>
        <taxon>Cottales</taxon>
        <taxon>Liparidae</taxon>
        <taxon>Liparis</taxon>
    </lineage>
</organism>
<feature type="region of interest" description="Disordered" evidence="1">
    <location>
        <begin position="42"/>
        <end position="98"/>
    </location>
</feature>
<keyword evidence="3" id="KW-1185">Reference proteome</keyword>
<feature type="compositionally biased region" description="Pro residues" evidence="1">
    <location>
        <begin position="72"/>
        <end position="81"/>
    </location>
</feature>
<evidence type="ECO:0000313" key="3">
    <source>
        <dbReference type="Proteomes" id="UP000314294"/>
    </source>
</evidence>
<accession>A0A4Z2G6F9</accession>
<sequence>MQHQVRRVATRGHCCSRNSADPQESLRGINRCADELESLSKAESKLKGEKKRKEREMSAHRPPLKLNAAFDSPPPPPPPPRWQRTLGPSFSQRVGGSIPARVAVPSSKTLDPELLPVSM</sequence>
<dbReference type="EMBL" id="SRLO01000684">
    <property type="protein sequence ID" value="TNN48730.1"/>
    <property type="molecule type" value="Genomic_DNA"/>
</dbReference>
<dbReference type="Proteomes" id="UP000314294">
    <property type="component" value="Unassembled WGS sequence"/>
</dbReference>
<gene>
    <name evidence="2" type="ORF">EYF80_041098</name>
</gene>
<proteinExistence type="predicted"/>
<name>A0A4Z2G6F9_9TELE</name>
<feature type="region of interest" description="Disordered" evidence="1">
    <location>
        <begin position="1"/>
        <end position="26"/>
    </location>
</feature>
<reference evidence="2 3" key="1">
    <citation type="submission" date="2019-03" db="EMBL/GenBank/DDBJ databases">
        <title>First draft genome of Liparis tanakae, snailfish: a comprehensive survey of snailfish specific genes.</title>
        <authorList>
            <person name="Kim W."/>
            <person name="Song I."/>
            <person name="Jeong J.-H."/>
            <person name="Kim D."/>
            <person name="Kim S."/>
            <person name="Ryu S."/>
            <person name="Song J.Y."/>
            <person name="Lee S.K."/>
        </authorList>
    </citation>
    <scope>NUCLEOTIDE SEQUENCE [LARGE SCALE GENOMIC DNA]</scope>
    <source>
        <tissue evidence="2">Muscle</tissue>
    </source>
</reference>
<evidence type="ECO:0000313" key="2">
    <source>
        <dbReference type="EMBL" id="TNN48730.1"/>
    </source>
</evidence>
<protein>
    <submittedName>
        <fullName evidence="2">Uncharacterized protein</fullName>
    </submittedName>
</protein>
<feature type="compositionally biased region" description="Basic residues" evidence="1">
    <location>
        <begin position="1"/>
        <end position="10"/>
    </location>
</feature>
<evidence type="ECO:0000256" key="1">
    <source>
        <dbReference type="SAM" id="MobiDB-lite"/>
    </source>
</evidence>
<comment type="caution">
    <text evidence="2">The sequence shown here is derived from an EMBL/GenBank/DDBJ whole genome shotgun (WGS) entry which is preliminary data.</text>
</comment>